<dbReference type="GO" id="GO:0006412">
    <property type="term" value="P:translation"/>
    <property type="evidence" value="ECO:0007669"/>
    <property type="project" value="InterPro"/>
</dbReference>
<accession>A0A0F9MMC2</accession>
<dbReference type="InterPro" id="IPR020568">
    <property type="entry name" value="Ribosomal_Su5_D2-typ_SF"/>
</dbReference>
<sequence>MIMELAGIKDILTKSIRSNNAISVAHATMDALQRLKNPEKVSKNRGKEKEMIWQ</sequence>
<organism evidence="5">
    <name type="scientific">marine sediment metagenome</name>
    <dbReference type="NCBI Taxonomy" id="412755"/>
    <lineage>
        <taxon>unclassified sequences</taxon>
        <taxon>metagenomes</taxon>
        <taxon>ecological metagenomes</taxon>
    </lineage>
</organism>
<proteinExistence type="inferred from homology"/>
<name>A0A0F9MMC2_9ZZZZ</name>
<evidence type="ECO:0000256" key="3">
    <source>
        <dbReference type="ARBA" id="ARBA00023274"/>
    </source>
</evidence>
<dbReference type="Gene3D" id="3.30.230.10">
    <property type="match status" value="1"/>
</dbReference>
<evidence type="ECO:0000256" key="2">
    <source>
        <dbReference type="ARBA" id="ARBA00022980"/>
    </source>
</evidence>
<evidence type="ECO:0000256" key="1">
    <source>
        <dbReference type="ARBA" id="ARBA00008945"/>
    </source>
</evidence>
<dbReference type="GO" id="GO:0005840">
    <property type="term" value="C:ribosome"/>
    <property type="evidence" value="ECO:0007669"/>
    <property type="project" value="UniProtKB-KW"/>
</dbReference>
<keyword evidence="2" id="KW-0689">Ribosomal protein</keyword>
<dbReference type="EMBL" id="LAZR01005368">
    <property type="protein sequence ID" value="KKN00502.1"/>
    <property type="molecule type" value="Genomic_DNA"/>
</dbReference>
<evidence type="ECO:0000313" key="5">
    <source>
        <dbReference type="EMBL" id="KKN00502.1"/>
    </source>
</evidence>
<gene>
    <name evidence="5" type="ORF">LCGC14_1137120</name>
</gene>
<protein>
    <recommendedName>
        <fullName evidence="4">Small ribosomal subunit protein uS5 C-terminal domain-containing protein</fullName>
    </recommendedName>
</protein>
<dbReference type="GO" id="GO:0005737">
    <property type="term" value="C:cytoplasm"/>
    <property type="evidence" value="ECO:0007669"/>
    <property type="project" value="UniProtKB-ARBA"/>
</dbReference>
<comment type="similarity">
    <text evidence="1">Belongs to the universal ribosomal protein uS5 family.</text>
</comment>
<evidence type="ECO:0000259" key="4">
    <source>
        <dbReference type="Pfam" id="PF03719"/>
    </source>
</evidence>
<keyword evidence="3" id="KW-0687">Ribonucleoprotein</keyword>
<comment type="caution">
    <text evidence="5">The sequence shown here is derived from an EMBL/GenBank/DDBJ whole genome shotgun (WGS) entry which is preliminary data.</text>
</comment>
<reference evidence="5" key="1">
    <citation type="journal article" date="2015" name="Nature">
        <title>Complex archaea that bridge the gap between prokaryotes and eukaryotes.</title>
        <authorList>
            <person name="Spang A."/>
            <person name="Saw J.H."/>
            <person name="Jorgensen S.L."/>
            <person name="Zaremba-Niedzwiedzka K."/>
            <person name="Martijn J."/>
            <person name="Lind A.E."/>
            <person name="van Eijk R."/>
            <person name="Schleper C."/>
            <person name="Guy L."/>
            <person name="Ettema T.J."/>
        </authorList>
    </citation>
    <scope>NUCLEOTIDE SEQUENCE</scope>
</reference>
<dbReference type="GO" id="GO:1990904">
    <property type="term" value="C:ribonucleoprotein complex"/>
    <property type="evidence" value="ECO:0007669"/>
    <property type="project" value="UniProtKB-KW"/>
</dbReference>
<dbReference type="InterPro" id="IPR014721">
    <property type="entry name" value="Ribsml_uS5_D2-typ_fold_subgr"/>
</dbReference>
<dbReference type="Pfam" id="PF03719">
    <property type="entry name" value="Ribosomal_S5_C"/>
    <property type="match status" value="1"/>
</dbReference>
<dbReference type="GO" id="GO:0003735">
    <property type="term" value="F:structural constituent of ribosome"/>
    <property type="evidence" value="ECO:0007669"/>
    <property type="project" value="InterPro"/>
</dbReference>
<dbReference type="SUPFAM" id="SSF54211">
    <property type="entry name" value="Ribosomal protein S5 domain 2-like"/>
    <property type="match status" value="1"/>
</dbReference>
<dbReference type="FunFam" id="3.30.230.10:FF:000002">
    <property type="entry name" value="30S ribosomal protein S5"/>
    <property type="match status" value="1"/>
</dbReference>
<feature type="domain" description="Small ribosomal subunit protein uS5 C-terminal" evidence="4">
    <location>
        <begin position="2"/>
        <end position="45"/>
    </location>
</feature>
<dbReference type="AlphaFoldDB" id="A0A0F9MMC2"/>
<dbReference type="InterPro" id="IPR005324">
    <property type="entry name" value="Ribosomal_uS5_C"/>
</dbReference>